<reference evidence="9 10" key="1">
    <citation type="submission" date="2018-05" db="EMBL/GenBank/DDBJ databases">
        <title>Flavobacterium sp. MEBiC07310.</title>
        <authorList>
            <person name="Baek K."/>
        </authorList>
    </citation>
    <scope>NUCLEOTIDE SEQUENCE [LARGE SCALE GENOMIC DNA]</scope>
    <source>
        <strain evidence="9 10">MEBiC07310</strain>
    </source>
</reference>
<feature type="domain" description="Bacterial sugar transferase" evidence="8">
    <location>
        <begin position="274"/>
        <end position="455"/>
    </location>
</feature>
<evidence type="ECO:0000256" key="5">
    <source>
        <dbReference type="ARBA" id="ARBA00022989"/>
    </source>
</evidence>
<feature type="transmembrane region" description="Helical" evidence="7">
    <location>
        <begin position="16"/>
        <end position="37"/>
    </location>
</feature>
<dbReference type="PANTHER" id="PTHR30576:SF0">
    <property type="entry name" value="UNDECAPRENYL-PHOSPHATE N-ACETYLGALACTOSAMINYL 1-PHOSPHATE TRANSFERASE-RELATED"/>
    <property type="match status" value="1"/>
</dbReference>
<dbReference type="InterPro" id="IPR003362">
    <property type="entry name" value="Bact_transf"/>
</dbReference>
<evidence type="ECO:0000313" key="10">
    <source>
        <dbReference type="Proteomes" id="UP000245429"/>
    </source>
</evidence>
<feature type="transmembrane region" description="Helical" evidence="7">
    <location>
        <begin position="80"/>
        <end position="98"/>
    </location>
</feature>
<accession>A0A2U8QSC2</accession>
<dbReference type="AlphaFoldDB" id="A0A2U8QSC2"/>
<keyword evidence="10" id="KW-1185">Reference proteome</keyword>
<feature type="transmembrane region" description="Helical" evidence="7">
    <location>
        <begin position="275"/>
        <end position="301"/>
    </location>
</feature>
<keyword evidence="6 7" id="KW-0472">Membrane</keyword>
<protein>
    <submittedName>
        <fullName evidence="9">Sugar transferase</fullName>
    </submittedName>
</protein>
<dbReference type="NCBIfam" id="TIGR03025">
    <property type="entry name" value="EPS_sugtrans"/>
    <property type="match status" value="1"/>
</dbReference>
<dbReference type="InterPro" id="IPR017475">
    <property type="entry name" value="EPS_sugar_tfrase"/>
</dbReference>
<evidence type="ECO:0000256" key="3">
    <source>
        <dbReference type="ARBA" id="ARBA00022679"/>
    </source>
</evidence>
<feature type="transmembrane region" description="Helical" evidence="7">
    <location>
        <begin position="110"/>
        <end position="130"/>
    </location>
</feature>
<organism evidence="9 10">
    <name type="scientific">Flavobacterium sediminis</name>
    <dbReference type="NCBI Taxonomy" id="2201181"/>
    <lineage>
        <taxon>Bacteria</taxon>
        <taxon>Pseudomonadati</taxon>
        <taxon>Bacteroidota</taxon>
        <taxon>Flavobacteriia</taxon>
        <taxon>Flavobacteriales</taxon>
        <taxon>Flavobacteriaceae</taxon>
        <taxon>Flavobacterium</taxon>
    </lineage>
</organism>
<dbReference type="Pfam" id="PF13727">
    <property type="entry name" value="CoA_binding_3"/>
    <property type="match status" value="1"/>
</dbReference>
<evidence type="ECO:0000256" key="2">
    <source>
        <dbReference type="ARBA" id="ARBA00006464"/>
    </source>
</evidence>
<evidence type="ECO:0000256" key="1">
    <source>
        <dbReference type="ARBA" id="ARBA00004141"/>
    </source>
</evidence>
<dbReference type="PANTHER" id="PTHR30576">
    <property type="entry name" value="COLANIC BIOSYNTHESIS UDP-GLUCOSE LIPID CARRIER TRANSFERASE"/>
    <property type="match status" value="1"/>
</dbReference>
<dbReference type="GO" id="GO:0016020">
    <property type="term" value="C:membrane"/>
    <property type="evidence" value="ECO:0007669"/>
    <property type="project" value="UniProtKB-SubCell"/>
</dbReference>
<comment type="similarity">
    <text evidence="2">Belongs to the bacterial sugar transferase family.</text>
</comment>
<sequence>MSPKKKMHFEISERKVLLRIFDIFFVFLFLQVIGNFFEFDYFSITVDNYYWAIVLAIYLTTIGTIFEMYNLQIASNRYQIIKSIVLTTAVTTLIYLLTPFYTPVLPSNRLQIILFFVSIFTALLVWRYLYIQFLASNRFYKNVIFVGNSKKIEERIKDLVKGNPHYIVRGFVATDDKQRAVNLKEIHIDELERFVYEKGISEVVVTNDSGKSISVELYDKLLNLLEQGIVIKQYADVYESATYRLPIHFDNKELYRFFPFSRSNQNKLYLFYTRFFDIVMSVLGLLGLLFLLPFISMFNLIGNRGPLFYKQERIGRNGEPFKIVKLRTMVVDAEKHGAVFARVNDARITPIGKLLRKSRLDEVPQFINVLKGEMAIIGPRPERPVFVEQIAENIPLYKTRHVIKPGLTGWAQVNYPYGENLEDSLMKLRYDLYYIKHRSLFLDINIVVKTLSTVLFFRGQ</sequence>
<keyword evidence="4 7" id="KW-0812">Transmembrane</keyword>
<keyword evidence="3 9" id="KW-0808">Transferase</keyword>
<dbReference type="RefSeq" id="WP_109568417.1">
    <property type="nucleotide sequence ID" value="NZ_CP029463.1"/>
</dbReference>
<name>A0A2U8QSC2_9FLAO</name>
<dbReference type="Pfam" id="PF02397">
    <property type="entry name" value="Bac_transf"/>
    <property type="match status" value="1"/>
</dbReference>
<evidence type="ECO:0000256" key="7">
    <source>
        <dbReference type="SAM" id="Phobius"/>
    </source>
</evidence>
<evidence type="ECO:0000256" key="4">
    <source>
        <dbReference type="ARBA" id="ARBA00022692"/>
    </source>
</evidence>
<evidence type="ECO:0000256" key="6">
    <source>
        <dbReference type="ARBA" id="ARBA00023136"/>
    </source>
</evidence>
<gene>
    <name evidence="9" type="ORF">DI487_03435</name>
</gene>
<comment type="subcellular location">
    <subcellularLocation>
        <location evidence="1">Membrane</location>
        <topology evidence="1">Multi-pass membrane protein</topology>
    </subcellularLocation>
</comment>
<dbReference type="KEGG" id="fse:DI487_03435"/>
<keyword evidence="5 7" id="KW-1133">Transmembrane helix</keyword>
<dbReference type="EMBL" id="CP029463">
    <property type="protein sequence ID" value="AWM13009.1"/>
    <property type="molecule type" value="Genomic_DNA"/>
</dbReference>
<proteinExistence type="inferred from homology"/>
<dbReference type="Proteomes" id="UP000245429">
    <property type="component" value="Chromosome"/>
</dbReference>
<feature type="transmembrane region" description="Helical" evidence="7">
    <location>
        <begin position="49"/>
        <end position="68"/>
    </location>
</feature>
<dbReference type="OrthoDB" id="9808602at2"/>
<evidence type="ECO:0000259" key="8">
    <source>
        <dbReference type="Pfam" id="PF02397"/>
    </source>
</evidence>
<evidence type="ECO:0000313" key="9">
    <source>
        <dbReference type="EMBL" id="AWM13009.1"/>
    </source>
</evidence>
<dbReference type="GO" id="GO:0016780">
    <property type="term" value="F:phosphotransferase activity, for other substituted phosphate groups"/>
    <property type="evidence" value="ECO:0007669"/>
    <property type="project" value="TreeGrafter"/>
</dbReference>